<protein>
    <submittedName>
        <fullName evidence="5">MPHOSPH8</fullName>
    </submittedName>
</protein>
<dbReference type="AlphaFoldDB" id="A0A7J7ISG3"/>
<proteinExistence type="predicted"/>
<dbReference type="SUPFAM" id="SSF54160">
    <property type="entry name" value="Chromo domain-like"/>
    <property type="match status" value="1"/>
</dbReference>
<accession>A0A7J7ISG3</accession>
<dbReference type="OrthoDB" id="1918685at2759"/>
<dbReference type="CDD" id="cd00024">
    <property type="entry name" value="CD_CSD"/>
    <property type="match status" value="1"/>
</dbReference>
<feature type="compositionally biased region" description="Polar residues" evidence="3">
    <location>
        <begin position="133"/>
        <end position="159"/>
    </location>
</feature>
<keyword evidence="2" id="KW-0539">Nucleus</keyword>
<evidence type="ECO:0000256" key="1">
    <source>
        <dbReference type="ARBA" id="ARBA00004123"/>
    </source>
</evidence>
<feature type="compositionally biased region" description="Basic and acidic residues" evidence="3">
    <location>
        <begin position="97"/>
        <end position="113"/>
    </location>
</feature>
<evidence type="ECO:0000313" key="5">
    <source>
        <dbReference type="EMBL" id="KAF6016830.1"/>
    </source>
</evidence>
<dbReference type="Gene3D" id="2.40.50.40">
    <property type="match status" value="1"/>
</dbReference>
<dbReference type="InterPro" id="IPR016197">
    <property type="entry name" value="Chromo-like_dom_sf"/>
</dbReference>
<dbReference type="GO" id="GO:0005634">
    <property type="term" value="C:nucleus"/>
    <property type="evidence" value="ECO:0007669"/>
    <property type="project" value="UniProtKB-SubCell"/>
</dbReference>
<evidence type="ECO:0000313" key="6">
    <source>
        <dbReference type="Proteomes" id="UP000593567"/>
    </source>
</evidence>
<feature type="region of interest" description="Disordered" evidence="3">
    <location>
        <begin position="92"/>
        <end position="159"/>
    </location>
</feature>
<dbReference type="Gene3D" id="1.25.40.20">
    <property type="entry name" value="Ankyrin repeat-containing domain"/>
    <property type="match status" value="1"/>
</dbReference>
<dbReference type="InterPro" id="IPR000953">
    <property type="entry name" value="Chromo/chromo_shadow_dom"/>
</dbReference>
<dbReference type="InterPro" id="IPR002110">
    <property type="entry name" value="Ankyrin_rpt"/>
</dbReference>
<feature type="domain" description="Chromo" evidence="4">
    <location>
        <begin position="36"/>
        <end position="96"/>
    </location>
</feature>
<organism evidence="5 6">
    <name type="scientific">Bugula neritina</name>
    <name type="common">Brown bryozoan</name>
    <name type="synonym">Sertularia neritina</name>
    <dbReference type="NCBI Taxonomy" id="10212"/>
    <lineage>
        <taxon>Eukaryota</taxon>
        <taxon>Metazoa</taxon>
        <taxon>Spiralia</taxon>
        <taxon>Lophotrochozoa</taxon>
        <taxon>Bryozoa</taxon>
        <taxon>Gymnolaemata</taxon>
        <taxon>Cheilostomatida</taxon>
        <taxon>Flustrina</taxon>
        <taxon>Buguloidea</taxon>
        <taxon>Bugulidae</taxon>
        <taxon>Bugula</taxon>
    </lineage>
</organism>
<gene>
    <name evidence="5" type="ORF">EB796_024870</name>
</gene>
<dbReference type="PROSITE" id="PS00598">
    <property type="entry name" value="CHROMO_1"/>
    <property type="match status" value="1"/>
</dbReference>
<comment type="subcellular location">
    <subcellularLocation>
        <location evidence="1">Nucleus</location>
    </subcellularLocation>
</comment>
<reference evidence="5" key="1">
    <citation type="submission" date="2020-06" db="EMBL/GenBank/DDBJ databases">
        <title>Draft genome of Bugula neritina, a colonial animal packing powerful symbionts and potential medicines.</title>
        <authorList>
            <person name="Rayko M."/>
        </authorList>
    </citation>
    <scope>NUCLEOTIDE SEQUENCE [LARGE SCALE GENOMIC DNA]</scope>
    <source>
        <strain evidence="5">Kwan_BN1</strain>
    </source>
</reference>
<dbReference type="Proteomes" id="UP000593567">
    <property type="component" value="Unassembled WGS sequence"/>
</dbReference>
<dbReference type="EMBL" id="VXIV02003463">
    <property type="protein sequence ID" value="KAF6016830.1"/>
    <property type="molecule type" value="Genomic_DNA"/>
</dbReference>
<dbReference type="InterPro" id="IPR023780">
    <property type="entry name" value="Chromo_domain"/>
</dbReference>
<dbReference type="InterPro" id="IPR023779">
    <property type="entry name" value="Chromodomain_CS"/>
</dbReference>
<dbReference type="PANTHER" id="PTHR22812">
    <property type="entry name" value="CHROMOBOX PROTEIN"/>
    <property type="match status" value="1"/>
</dbReference>
<dbReference type="SMART" id="SM00248">
    <property type="entry name" value="ANK"/>
    <property type="match status" value="3"/>
</dbReference>
<evidence type="ECO:0000256" key="3">
    <source>
        <dbReference type="SAM" id="MobiDB-lite"/>
    </source>
</evidence>
<dbReference type="InterPro" id="IPR051219">
    <property type="entry name" value="Heterochromatin_chromo-domain"/>
</dbReference>
<keyword evidence="6" id="KW-1185">Reference proteome</keyword>
<evidence type="ECO:0000256" key="2">
    <source>
        <dbReference type="ARBA" id="ARBA00023242"/>
    </source>
</evidence>
<evidence type="ECO:0000259" key="4">
    <source>
        <dbReference type="PROSITE" id="PS50013"/>
    </source>
</evidence>
<dbReference type="SMART" id="SM00298">
    <property type="entry name" value="CHROMO"/>
    <property type="match status" value="1"/>
</dbReference>
<dbReference type="PROSITE" id="PS50013">
    <property type="entry name" value="CHROMO_2"/>
    <property type="match status" value="1"/>
</dbReference>
<comment type="caution">
    <text evidence="5">The sequence shown here is derived from an EMBL/GenBank/DDBJ whole genome shotgun (WGS) entry which is preliminary data.</text>
</comment>
<dbReference type="Pfam" id="PF00385">
    <property type="entry name" value="Chromo"/>
    <property type="match status" value="1"/>
</dbReference>
<sequence length="621" mass="68742">MYAKLIFNKLNSGVHEKMEAVICEESNSASSDEEYYEVEKIVDHKYEGSKIMYRVRWKGYPPSQDTWEPHAHLGVGCEEIVTAYFQSKVSKNKSKKKGQDVAKKRLNLQEKNKRNSPLLTSSASSPTSELTSCKESPPSSVESHTASKAISTGNSSYSELHQAPATLKAPTVSSQAAPPEPVPPKVVLSKVAPLAVSLLKTVPPITVAPKVVPPITAPPITVPPKVAPPKVAPPIVGMVETKSLLAAEKKKSDDNHVCTHMAFYKQKKTAEYIKLAKEFEIEDHCSGDGVSDCRKCMTVIMSQLCDKGEVDFSVLLGEMQACLKHWINKCEGPFQGESMPLTTSILLLDEEEVLSQKSQHLSSVDVLLPGNWSPLHFAVCLQKFRICSWLLETGVWPDITTINHHTPLTLAVNQPATADKQPAVLDLVKRLAWCGANTLYSNPKGRTAAMLAKKNKHLKVVEFLTNHQLRLEKEITSYMKAHLDSHTERLSLKNYFIEPRILTQPSALSCTIKFKFSDPGVPCVARLTAAYYFPNGKYDDELASSKLHLSTDGPFPFRTVKLNGKILRPEDDKYTSITLKSELIAGQNVLELEKLPSSSDPPLLEESILIFGCVIELKMKE</sequence>
<name>A0A7J7ISG3_BUGNE</name>
<feature type="compositionally biased region" description="Low complexity" evidence="3">
    <location>
        <begin position="116"/>
        <end position="131"/>
    </location>
</feature>
<dbReference type="SUPFAM" id="SSF48403">
    <property type="entry name" value="Ankyrin repeat"/>
    <property type="match status" value="1"/>
</dbReference>
<dbReference type="InterPro" id="IPR036770">
    <property type="entry name" value="Ankyrin_rpt-contain_sf"/>
</dbReference>